<dbReference type="SUPFAM" id="SSF56112">
    <property type="entry name" value="Protein kinase-like (PK-like)"/>
    <property type="match status" value="1"/>
</dbReference>
<dbReference type="GO" id="GO:0005524">
    <property type="term" value="F:ATP binding"/>
    <property type="evidence" value="ECO:0007669"/>
    <property type="project" value="UniProtKB-UniRule"/>
</dbReference>
<dbReference type="GO" id="GO:0004674">
    <property type="term" value="F:protein serine/threonine kinase activity"/>
    <property type="evidence" value="ECO:0007669"/>
    <property type="project" value="UniProtKB-KW"/>
</dbReference>
<evidence type="ECO:0000256" key="3">
    <source>
        <dbReference type="ARBA" id="ARBA00022741"/>
    </source>
</evidence>
<dbReference type="AlphaFoldDB" id="A0A6U2A9V8"/>
<dbReference type="Pfam" id="PF00069">
    <property type="entry name" value="Pkinase"/>
    <property type="match status" value="1"/>
</dbReference>
<dbReference type="InterPro" id="IPR011009">
    <property type="entry name" value="Kinase-like_dom_sf"/>
</dbReference>
<dbReference type="PANTHER" id="PTHR24347">
    <property type="entry name" value="SERINE/THREONINE-PROTEIN KINASE"/>
    <property type="match status" value="1"/>
</dbReference>
<dbReference type="PROSITE" id="PS50011">
    <property type="entry name" value="PROTEIN_KINASE_DOM"/>
    <property type="match status" value="1"/>
</dbReference>
<reference evidence="9" key="1">
    <citation type="submission" date="2021-01" db="EMBL/GenBank/DDBJ databases">
        <authorList>
            <person name="Corre E."/>
            <person name="Pelletier E."/>
            <person name="Niang G."/>
            <person name="Scheremetjew M."/>
            <person name="Finn R."/>
            <person name="Kale V."/>
            <person name="Holt S."/>
            <person name="Cochrane G."/>
            <person name="Meng A."/>
            <person name="Brown T."/>
            <person name="Cohen L."/>
        </authorList>
    </citation>
    <scope>NUCLEOTIDE SEQUENCE</scope>
    <source>
        <strain evidence="9">CCMP441</strain>
        <strain evidence="10">CCMP644</strain>
    </source>
</reference>
<keyword evidence="3 6" id="KW-0547">Nucleotide-binding</keyword>
<protein>
    <recommendedName>
        <fullName evidence="8">Protein kinase domain-containing protein</fullName>
    </recommendedName>
</protein>
<dbReference type="FunFam" id="3.30.200.20:FF:000315">
    <property type="entry name" value="Calcium-dependent protein kinase 3"/>
    <property type="match status" value="1"/>
</dbReference>
<dbReference type="PROSITE" id="PS00107">
    <property type="entry name" value="PROTEIN_KINASE_ATP"/>
    <property type="match status" value="1"/>
</dbReference>
<evidence type="ECO:0000256" key="6">
    <source>
        <dbReference type="PROSITE-ProRule" id="PRU10141"/>
    </source>
</evidence>
<dbReference type="FunFam" id="1.10.510.10:FF:000026">
    <property type="entry name" value="Calcium/calmodulin-dependent protein kinase type 1"/>
    <property type="match status" value="1"/>
</dbReference>
<keyword evidence="5 6" id="KW-0067">ATP-binding</keyword>
<dbReference type="Gene3D" id="1.10.510.10">
    <property type="entry name" value="Transferase(Phosphotransferase) domain 1"/>
    <property type="match status" value="1"/>
</dbReference>
<dbReference type="InterPro" id="IPR008271">
    <property type="entry name" value="Ser/Thr_kinase_AS"/>
</dbReference>
<feature type="binding site" evidence="6">
    <location>
        <position position="42"/>
    </location>
    <ligand>
        <name>ATP</name>
        <dbReference type="ChEBI" id="CHEBI:30616"/>
    </ligand>
</feature>
<evidence type="ECO:0000256" key="1">
    <source>
        <dbReference type="ARBA" id="ARBA00022527"/>
    </source>
</evidence>
<keyword evidence="4" id="KW-0418">Kinase</keyword>
<evidence type="ECO:0000256" key="2">
    <source>
        <dbReference type="ARBA" id="ARBA00022679"/>
    </source>
</evidence>
<evidence type="ECO:0000313" key="9">
    <source>
        <dbReference type="EMBL" id="CAD8748291.1"/>
    </source>
</evidence>
<comment type="similarity">
    <text evidence="7">Belongs to the protein kinase superfamily.</text>
</comment>
<name>A0A6U2A9V8_HEMAN</name>
<sequence>MFSFLASGIKKHYDIGDTLGKGSFAVVKVGVPKDGTPNVAIKIIDKKDAQFDKESLEQEIAIMKKVDHPNCIKLHEVFDEKQKMYMVLDLVTGGELFDRIIARGHYSEKDAAMLINDTLIAIGYLHSLGIVHRDLKPENLLYTTGDEKSPDYDVIKVADFGLAKVVHGGADHSMTTTCGTPGYVAPEVLEQAGGYGPEVDVWSIGVILYILLCGFPPFYDENNAVLFQQIKKGDYSFPAPYWDDVSDGAKDLVRKILQVDPKKRLTVKQCLEHPWLKSRDGANTAALAGAQEQLKKFAARNKLKKAINTVVAANRLNEVAKMMSAAKADAK</sequence>
<evidence type="ECO:0000259" key="8">
    <source>
        <dbReference type="PROSITE" id="PS50011"/>
    </source>
</evidence>
<keyword evidence="2" id="KW-0808">Transferase</keyword>
<dbReference type="CDD" id="cd05117">
    <property type="entry name" value="STKc_CAMK"/>
    <property type="match status" value="1"/>
</dbReference>
<proteinExistence type="inferred from homology"/>
<organism evidence="9">
    <name type="scientific">Hemiselmis andersenii</name>
    <name type="common">Cryptophyte alga</name>
    <dbReference type="NCBI Taxonomy" id="464988"/>
    <lineage>
        <taxon>Eukaryota</taxon>
        <taxon>Cryptophyceae</taxon>
        <taxon>Cryptomonadales</taxon>
        <taxon>Hemiselmidaceae</taxon>
        <taxon>Hemiselmis</taxon>
    </lineage>
</organism>
<dbReference type="InterPro" id="IPR017441">
    <property type="entry name" value="Protein_kinase_ATP_BS"/>
</dbReference>
<evidence type="ECO:0000256" key="4">
    <source>
        <dbReference type="ARBA" id="ARBA00022777"/>
    </source>
</evidence>
<dbReference type="InterPro" id="IPR000719">
    <property type="entry name" value="Prot_kinase_dom"/>
</dbReference>
<keyword evidence="1 7" id="KW-0723">Serine/threonine-protein kinase</keyword>
<dbReference type="SMART" id="SM00220">
    <property type="entry name" value="S_TKc"/>
    <property type="match status" value="1"/>
</dbReference>
<evidence type="ECO:0000256" key="7">
    <source>
        <dbReference type="RuleBase" id="RU000304"/>
    </source>
</evidence>
<evidence type="ECO:0000256" key="5">
    <source>
        <dbReference type="ARBA" id="ARBA00022840"/>
    </source>
</evidence>
<dbReference type="PROSITE" id="PS00108">
    <property type="entry name" value="PROTEIN_KINASE_ST"/>
    <property type="match status" value="1"/>
</dbReference>
<feature type="domain" description="Protein kinase" evidence="8">
    <location>
        <begin position="13"/>
        <end position="276"/>
    </location>
</feature>
<dbReference type="EMBL" id="HBFX01054822">
    <property type="protein sequence ID" value="CAD8981993.1"/>
    <property type="molecule type" value="Transcribed_RNA"/>
</dbReference>
<accession>A0A6U2A9V8</accession>
<evidence type="ECO:0000313" key="10">
    <source>
        <dbReference type="EMBL" id="CAD8981993.1"/>
    </source>
</evidence>
<gene>
    <name evidence="10" type="ORF">HAND00432_LOCUS33003</name>
    <name evidence="9" type="ORF">HAND1043_LOCUS14788</name>
</gene>
<dbReference type="EMBL" id="HBFK01023948">
    <property type="protein sequence ID" value="CAD8748291.1"/>
    <property type="molecule type" value="Transcribed_RNA"/>
</dbReference>